<reference evidence="7 8" key="1">
    <citation type="submission" date="2020-08" db="EMBL/GenBank/DDBJ databases">
        <title>A Genomic Blueprint of the Chicken Gut Microbiome.</title>
        <authorList>
            <person name="Gilroy R."/>
            <person name="Ravi A."/>
            <person name="Getino M."/>
            <person name="Pursley I."/>
            <person name="Horton D.L."/>
            <person name="Alikhan N.-F."/>
            <person name="Baker D."/>
            <person name="Gharbi K."/>
            <person name="Hall N."/>
            <person name="Watson M."/>
            <person name="Adriaenssens E.M."/>
            <person name="Foster-Nyarko E."/>
            <person name="Jarju S."/>
            <person name="Secka A."/>
            <person name="Antonio M."/>
            <person name="Oren A."/>
            <person name="Chaudhuri R."/>
            <person name="La Ragione R.M."/>
            <person name="Hildebrand F."/>
            <person name="Pallen M.J."/>
        </authorList>
    </citation>
    <scope>NUCLEOTIDE SEQUENCE [LARGE SCALE GENOMIC DNA]</scope>
    <source>
        <strain evidence="7 8">Re31</strain>
    </source>
</reference>
<dbReference type="RefSeq" id="WP_191708241.1">
    <property type="nucleotide sequence ID" value="NZ_JACSQA010000025.1"/>
</dbReference>
<dbReference type="Pfam" id="PF02588">
    <property type="entry name" value="YitT_membrane"/>
    <property type="match status" value="1"/>
</dbReference>
<evidence type="ECO:0000256" key="4">
    <source>
        <dbReference type="ARBA" id="ARBA00022989"/>
    </source>
</evidence>
<comment type="caution">
    <text evidence="7">The sequence shown here is derived from an EMBL/GenBank/DDBJ whole genome shotgun (WGS) entry which is preliminary data.</text>
</comment>
<feature type="transmembrane region" description="Helical" evidence="6">
    <location>
        <begin position="114"/>
        <end position="132"/>
    </location>
</feature>
<sequence>MKSTNSFKFYVLDLLFKIPWIIIGALMAAISLEVILIPNGLIDGGITGISMMLSEMMGYSLSFLLFLLNIPFILLGYKHLGKRFAFSTSLGIISLTVSTGLLKIFPPFLNGNPVLLIFIGGILLGLGIGIVLRNGGALDGTDVLAILISSKTSYSVGESILVINFFIFLFALILFGWKGALISIITYFIATTIVDMVRT</sequence>
<evidence type="ECO:0000256" key="6">
    <source>
        <dbReference type="SAM" id="Phobius"/>
    </source>
</evidence>
<feature type="transmembrane region" description="Helical" evidence="6">
    <location>
        <begin position="153"/>
        <end position="174"/>
    </location>
</feature>
<dbReference type="Proteomes" id="UP000640930">
    <property type="component" value="Unassembled WGS sequence"/>
</dbReference>
<accession>A0ABR8XF19</accession>
<name>A0ABR8XF19_9BACL</name>
<keyword evidence="2" id="KW-1003">Cell membrane</keyword>
<feature type="transmembrane region" description="Helical" evidence="6">
    <location>
        <begin position="57"/>
        <end position="77"/>
    </location>
</feature>
<protein>
    <submittedName>
        <fullName evidence="7">YitT family protein</fullName>
    </submittedName>
</protein>
<evidence type="ECO:0000313" key="8">
    <source>
        <dbReference type="Proteomes" id="UP000640930"/>
    </source>
</evidence>
<comment type="subcellular location">
    <subcellularLocation>
        <location evidence="1">Cell membrane</location>
        <topology evidence="1">Multi-pass membrane protein</topology>
    </subcellularLocation>
</comment>
<keyword evidence="5 6" id="KW-0472">Membrane</keyword>
<feature type="transmembrane region" description="Helical" evidence="6">
    <location>
        <begin position="84"/>
        <end position="102"/>
    </location>
</feature>
<evidence type="ECO:0000256" key="1">
    <source>
        <dbReference type="ARBA" id="ARBA00004651"/>
    </source>
</evidence>
<evidence type="ECO:0000313" key="7">
    <source>
        <dbReference type="EMBL" id="MBD8027818.1"/>
    </source>
</evidence>
<organism evidence="7 8">
    <name type="scientific">Ureibacillus galli</name>
    <dbReference type="NCBI Taxonomy" id="2762222"/>
    <lineage>
        <taxon>Bacteria</taxon>
        <taxon>Bacillati</taxon>
        <taxon>Bacillota</taxon>
        <taxon>Bacilli</taxon>
        <taxon>Bacillales</taxon>
        <taxon>Caryophanaceae</taxon>
        <taxon>Ureibacillus</taxon>
    </lineage>
</organism>
<dbReference type="PANTHER" id="PTHR33545">
    <property type="entry name" value="UPF0750 MEMBRANE PROTEIN YITT-RELATED"/>
    <property type="match status" value="1"/>
</dbReference>
<dbReference type="InterPro" id="IPR051461">
    <property type="entry name" value="UPF0750_membrane"/>
</dbReference>
<keyword evidence="3 6" id="KW-0812">Transmembrane</keyword>
<evidence type="ECO:0000256" key="3">
    <source>
        <dbReference type="ARBA" id="ARBA00022692"/>
    </source>
</evidence>
<dbReference type="EMBL" id="JACSQA010000025">
    <property type="protein sequence ID" value="MBD8027818.1"/>
    <property type="molecule type" value="Genomic_DNA"/>
</dbReference>
<evidence type="ECO:0000256" key="5">
    <source>
        <dbReference type="ARBA" id="ARBA00023136"/>
    </source>
</evidence>
<feature type="transmembrane region" description="Helical" evidence="6">
    <location>
        <begin position="12"/>
        <end position="37"/>
    </location>
</feature>
<evidence type="ECO:0000256" key="2">
    <source>
        <dbReference type="ARBA" id="ARBA00022475"/>
    </source>
</evidence>
<feature type="transmembrane region" description="Helical" evidence="6">
    <location>
        <begin position="180"/>
        <end position="197"/>
    </location>
</feature>
<keyword evidence="4 6" id="KW-1133">Transmembrane helix</keyword>
<dbReference type="PANTHER" id="PTHR33545:SF3">
    <property type="entry name" value="UPF0750 MEMBRANE PROTEIN YQFU"/>
    <property type="match status" value="1"/>
</dbReference>
<dbReference type="InterPro" id="IPR003740">
    <property type="entry name" value="YitT"/>
</dbReference>
<proteinExistence type="predicted"/>
<keyword evidence="8" id="KW-1185">Reference proteome</keyword>
<gene>
    <name evidence="7" type="ORF">H9636_14285</name>
</gene>